<accession>A0A2N5SMJ3</accession>
<evidence type="ECO:0000256" key="4">
    <source>
        <dbReference type="ARBA" id="ARBA00023125"/>
    </source>
</evidence>
<dbReference type="EMBL" id="PGCI01001106">
    <property type="protein sequence ID" value="PLW07780.1"/>
    <property type="molecule type" value="Genomic_DNA"/>
</dbReference>
<dbReference type="PANTHER" id="PTHR28680">
    <property type="entry name" value="CENTROMERE PROTEIN X"/>
    <property type="match status" value="1"/>
</dbReference>
<gene>
    <name evidence="11" type="ORF">PCANC_07707</name>
    <name evidence="9" type="ORF">PCANC_15963</name>
    <name evidence="10" type="ORF">PCASD_04872</name>
    <name evidence="8" type="ORF">PCASD_21854</name>
</gene>
<reference evidence="12 13" key="1">
    <citation type="submission" date="2017-11" db="EMBL/GenBank/DDBJ databases">
        <title>De novo assembly and phasing of dikaryotic genomes from two isolates of Puccinia coronata f. sp. avenae, the causal agent of oat crown rust.</title>
        <authorList>
            <person name="Miller M.E."/>
            <person name="Zhang Y."/>
            <person name="Omidvar V."/>
            <person name="Sperschneider J."/>
            <person name="Schwessinger B."/>
            <person name="Raley C."/>
            <person name="Palmer J.M."/>
            <person name="Garnica D."/>
            <person name="Upadhyaya N."/>
            <person name="Rathjen J."/>
            <person name="Taylor J.M."/>
            <person name="Park R.F."/>
            <person name="Dodds P.N."/>
            <person name="Hirsch C.D."/>
            <person name="Kianian S.F."/>
            <person name="Figueroa M."/>
        </authorList>
    </citation>
    <scope>NUCLEOTIDE SEQUENCE [LARGE SCALE GENOMIC DNA]</scope>
    <source>
        <strain evidence="9">12NC29</strain>
        <strain evidence="8">12SD80</strain>
    </source>
</reference>
<keyword evidence="5" id="KW-0234">DNA repair</keyword>
<dbReference type="GO" id="GO:0006281">
    <property type="term" value="P:DNA repair"/>
    <property type="evidence" value="ECO:0007669"/>
    <property type="project" value="UniProtKB-KW"/>
</dbReference>
<dbReference type="EMBL" id="PGCI01000061">
    <property type="protein sequence ID" value="PLW44089.1"/>
    <property type="molecule type" value="Genomic_DNA"/>
</dbReference>
<dbReference type="EMBL" id="PGCJ01000079">
    <property type="protein sequence ID" value="PLW52566.1"/>
    <property type="molecule type" value="Genomic_DNA"/>
</dbReference>
<evidence type="ECO:0000256" key="5">
    <source>
        <dbReference type="ARBA" id="ARBA00023204"/>
    </source>
</evidence>
<evidence type="ECO:0000313" key="9">
    <source>
        <dbReference type="EMBL" id="PLW14443.1"/>
    </source>
</evidence>
<keyword evidence="3" id="KW-0227">DNA damage</keyword>
<proteinExistence type="inferred from homology"/>
<dbReference type="GO" id="GO:0000712">
    <property type="term" value="P:resolution of meiotic recombination intermediates"/>
    <property type="evidence" value="ECO:0007669"/>
    <property type="project" value="TreeGrafter"/>
</dbReference>
<keyword evidence="4" id="KW-0238">DNA-binding</keyword>
<dbReference type="STRING" id="200324.A0A2N5SMJ3"/>
<evidence type="ECO:0000313" key="8">
    <source>
        <dbReference type="EMBL" id="PLW07780.1"/>
    </source>
</evidence>
<keyword evidence="6" id="KW-0539">Nucleus</keyword>
<evidence type="ECO:0000256" key="1">
    <source>
        <dbReference type="ARBA" id="ARBA00004123"/>
    </source>
</evidence>
<feature type="compositionally biased region" description="Polar residues" evidence="7">
    <location>
        <begin position="84"/>
        <end position="94"/>
    </location>
</feature>
<dbReference type="GO" id="GO:0051382">
    <property type="term" value="P:kinetochore assembly"/>
    <property type="evidence" value="ECO:0007669"/>
    <property type="project" value="InterPro"/>
</dbReference>
<keyword evidence="12" id="KW-1185">Reference proteome</keyword>
<dbReference type="GO" id="GO:0071821">
    <property type="term" value="C:FANCM-MHF complex"/>
    <property type="evidence" value="ECO:0007669"/>
    <property type="project" value="TreeGrafter"/>
</dbReference>
<dbReference type="GO" id="GO:0003677">
    <property type="term" value="F:DNA binding"/>
    <property type="evidence" value="ECO:0007669"/>
    <property type="project" value="UniProtKB-KW"/>
</dbReference>
<dbReference type="OrthoDB" id="2500381at2759"/>
<sequence length="122" mass="14034">MDHSDADLGQVPRFKTGTVQEIFRQSWTNERKSSLKLMVEKPPKINEIALRLSAEYLRRFTIELVHRSTQVARQEEQEEENDRILNSPSTSQAGDHNLRADLKGLIELRHLQKAAPGVLLDF</sequence>
<comment type="subcellular location">
    <subcellularLocation>
        <location evidence="1">Nucleus</location>
    </subcellularLocation>
</comment>
<protein>
    <submittedName>
        <fullName evidence="9">Uncharacterized protein</fullName>
    </submittedName>
</protein>
<feature type="region of interest" description="Disordered" evidence="7">
    <location>
        <begin position="69"/>
        <end position="96"/>
    </location>
</feature>
<evidence type="ECO:0000256" key="3">
    <source>
        <dbReference type="ARBA" id="ARBA00022763"/>
    </source>
</evidence>
<dbReference type="AlphaFoldDB" id="A0A2N5SMJ3"/>
<dbReference type="EMBL" id="PGCJ01000921">
    <property type="protein sequence ID" value="PLW14443.1"/>
    <property type="molecule type" value="Genomic_DNA"/>
</dbReference>
<evidence type="ECO:0000256" key="6">
    <source>
        <dbReference type="ARBA" id="ARBA00023242"/>
    </source>
</evidence>
<dbReference type="Proteomes" id="UP000235388">
    <property type="component" value="Unassembled WGS sequence"/>
</dbReference>
<dbReference type="GO" id="GO:0031297">
    <property type="term" value="P:replication fork processing"/>
    <property type="evidence" value="ECO:0007669"/>
    <property type="project" value="TreeGrafter"/>
</dbReference>
<evidence type="ECO:0000256" key="7">
    <source>
        <dbReference type="SAM" id="MobiDB-lite"/>
    </source>
</evidence>
<organism evidence="9 12">
    <name type="scientific">Puccinia coronata f. sp. avenae</name>
    <dbReference type="NCBI Taxonomy" id="200324"/>
    <lineage>
        <taxon>Eukaryota</taxon>
        <taxon>Fungi</taxon>
        <taxon>Dikarya</taxon>
        <taxon>Basidiomycota</taxon>
        <taxon>Pucciniomycotina</taxon>
        <taxon>Pucciniomycetes</taxon>
        <taxon>Pucciniales</taxon>
        <taxon>Pucciniaceae</taxon>
        <taxon>Puccinia</taxon>
    </lineage>
</organism>
<name>A0A2N5SMJ3_9BASI</name>
<evidence type="ECO:0000313" key="13">
    <source>
        <dbReference type="Proteomes" id="UP000235392"/>
    </source>
</evidence>
<evidence type="ECO:0000313" key="11">
    <source>
        <dbReference type="EMBL" id="PLW52566.1"/>
    </source>
</evidence>
<comment type="caution">
    <text evidence="9">The sequence shown here is derived from an EMBL/GenBank/DDBJ whole genome shotgun (WGS) entry which is preliminary data.</text>
</comment>
<dbReference type="CDD" id="cd22921">
    <property type="entry name" value="HFD_CENP-X"/>
    <property type="match status" value="1"/>
</dbReference>
<dbReference type="InterPro" id="IPR018552">
    <property type="entry name" value="CENP-X"/>
</dbReference>
<dbReference type="Proteomes" id="UP000235392">
    <property type="component" value="Unassembled WGS sequence"/>
</dbReference>
<dbReference type="PANTHER" id="PTHR28680:SF1">
    <property type="entry name" value="CENTROMERE PROTEIN X"/>
    <property type="match status" value="1"/>
</dbReference>
<comment type="similarity">
    <text evidence="2">Belongs to the CENP-X/MHF2 family.</text>
</comment>
<evidence type="ECO:0000313" key="12">
    <source>
        <dbReference type="Proteomes" id="UP000235388"/>
    </source>
</evidence>
<dbReference type="Pfam" id="PF09415">
    <property type="entry name" value="CENP-X"/>
    <property type="match status" value="1"/>
</dbReference>
<evidence type="ECO:0000313" key="10">
    <source>
        <dbReference type="EMBL" id="PLW44089.1"/>
    </source>
</evidence>
<evidence type="ECO:0000256" key="2">
    <source>
        <dbReference type="ARBA" id="ARBA00009359"/>
    </source>
</evidence>